<reference evidence="2" key="1">
    <citation type="submission" date="2020-06" db="EMBL/GenBank/DDBJ databases">
        <authorList>
            <person name="Li T."/>
            <person name="Hu X."/>
            <person name="Zhang T."/>
            <person name="Song X."/>
            <person name="Zhang H."/>
            <person name="Dai N."/>
            <person name="Sheng W."/>
            <person name="Hou X."/>
            <person name="Wei L."/>
        </authorList>
    </citation>
    <scope>NUCLEOTIDE SEQUENCE</scope>
    <source>
        <strain evidence="2">KEN1</strain>
        <tissue evidence="2">Leaf</tissue>
    </source>
</reference>
<feature type="chain" id="PRO_5043912761" evidence="1">
    <location>
        <begin position="26"/>
        <end position="89"/>
    </location>
</feature>
<protein>
    <submittedName>
        <fullName evidence="2">Uncharacterized protein</fullName>
    </submittedName>
</protein>
<evidence type="ECO:0000313" key="2">
    <source>
        <dbReference type="EMBL" id="KAL0464456.1"/>
    </source>
</evidence>
<reference evidence="2" key="2">
    <citation type="journal article" date="2024" name="Plant">
        <title>Genomic evolution and insights into agronomic trait innovations of Sesamum species.</title>
        <authorList>
            <person name="Miao H."/>
            <person name="Wang L."/>
            <person name="Qu L."/>
            <person name="Liu H."/>
            <person name="Sun Y."/>
            <person name="Le M."/>
            <person name="Wang Q."/>
            <person name="Wei S."/>
            <person name="Zheng Y."/>
            <person name="Lin W."/>
            <person name="Duan Y."/>
            <person name="Cao H."/>
            <person name="Xiong S."/>
            <person name="Wang X."/>
            <person name="Wei L."/>
            <person name="Li C."/>
            <person name="Ma Q."/>
            <person name="Ju M."/>
            <person name="Zhao R."/>
            <person name="Li G."/>
            <person name="Mu C."/>
            <person name="Tian Q."/>
            <person name="Mei H."/>
            <person name="Zhang T."/>
            <person name="Gao T."/>
            <person name="Zhang H."/>
        </authorList>
    </citation>
    <scope>NUCLEOTIDE SEQUENCE</scope>
    <source>
        <strain evidence="2">KEN1</strain>
    </source>
</reference>
<feature type="signal peptide" evidence="1">
    <location>
        <begin position="1"/>
        <end position="25"/>
    </location>
</feature>
<comment type="caution">
    <text evidence="2">The sequence shown here is derived from an EMBL/GenBank/DDBJ whole genome shotgun (WGS) entry which is preliminary data.</text>
</comment>
<sequence length="89" mass="9553">MAKQQQHTFPLIFTCFSSLLLLSFQGDVCYKVIPNVPCLDKELGTKCLPACEKACGLSVLAICINPGPGLGYNCACSIVVPDCSKKRPC</sequence>
<organism evidence="2">
    <name type="scientific">Sesamum latifolium</name>
    <dbReference type="NCBI Taxonomy" id="2727402"/>
    <lineage>
        <taxon>Eukaryota</taxon>
        <taxon>Viridiplantae</taxon>
        <taxon>Streptophyta</taxon>
        <taxon>Embryophyta</taxon>
        <taxon>Tracheophyta</taxon>
        <taxon>Spermatophyta</taxon>
        <taxon>Magnoliopsida</taxon>
        <taxon>eudicotyledons</taxon>
        <taxon>Gunneridae</taxon>
        <taxon>Pentapetalae</taxon>
        <taxon>asterids</taxon>
        <taxon>lamiids</taxon>
        <taxon>Lamiales</taxon>
        <taxon>Pedaliaceae</taxon>
        <taxon>Sesamum</taxon>
    </lineage>
</organism>
<dbReference type="EMBL" id="JACGWN010000001">
    <property type="protein sequence ID" value="KAL0464456.1"/>
    <property type="molecule type" value="Genomic_DNA"/>
</dbReference>
<name>A0AAW2YET4_9LAMI</name>
<gene>
    <name evidence="2" type="ORF">Slati_0333200</name>
</gene>
<proteinExistence type="predicted"/>
<dbReference type="AlphaFoldDB" id="A0AAW2YET4"/>
<accession>A0AAW2YET4</accession>
<evidence type="ECO:0000256" key="1">
    <source>
        <dbReference type="SAM" id="SignalP"/>
    </source>
</evidence>
<keyword evidence="1" id="KW-0732">Signal</keyword>